<dbReference type="InterPro" id="IPR029439">
    <property type="entry name" value="Wzt_C"/>
</dbReference>
<feature type="region of interest" description="Disordered" evidence="5">
    <location>
        <begin position="261"/>
        <end position="280"/>
    </location>
</feature>
<accession>A0A5E6YR85</accession>
<dbReference type="InterPro" id="IPR050683">
    <property type="entry name" value="Bact_Polysacc_Export_ATP-bd"/>
</dbReference>
<dbReference type="EMBL" id="CABVJG010000003">
    <property type="protein sequence ID" value="VVP89342.1"/>
    <property type="molecule type" value="Genomic_DNA"/>
</dbReference>
<dbReference type="InterPro" id="IPR003439">
    <property type="entry name" value="ABC_transporter-like_ATP-bd"/>
</dbReference>
<dbReference type="InterPro" id="IPR003593">
    <property type="entry name" value="AAA+_ATPase"/>
</dbReference>
<dbReference type="Pfam" id="PF14524">
    <property type="entry name" value="Wzt_C"/>
    <property type="match status" value="1"/>
</dbReference>
<keyword evidence="2" id="KW-0813">Transport</keyword>
<keyword evidence="4 6" id="KW-0067">ATP-binding</keyword>
<dbReference type="GO" id="GO:0140359">
    <property type="term" value="F:ABC-type transporter activity"/>
    <property type="evidence" value="ECO:0007669"/>
    <property type="project" value="InterPro"/>
</dbReference>
<evidence type="ECO:0000313" key="7">
    <source>
        <dbReference type="Proteomes" id="UP000412311"/>
    </source>
</evidence>
<dbReference type="InterPro" id="IPR017871">
    <property type="entry name" value="ABC_transporter-like_CS"/>
</dbReference>
<keyword evidence="6" id="KW-0378">Hydrolase</keyword>
<reference evidence="6 7" key="1">
    <citation type="submission" date="2019-09" db="EMBL/GenBank/DDBJ databases">
        <authorList>
            <person name="Chandra G."/>
            <person name="Truman W A."/>
        </authorList>
    </citation>
    <scope>NUCLEOTIDE SEQUENCE [LARGE SCALE GENOMIC DNA]</scope>
    <source>
        <strain evidence="6">PS925</strain>
    </source>
</reference>
<dbReference type="CDD" id="cd03220">
    <property type="entry name" value="ABC_KpsT_Wzt"/>
    <property type="match status" value="1"/>
</dbReference>
<evidence type="ECO:0000256" key="2">
    <source>
        <dbReference type="ARBA" id="ARBA00022448"/>
    </source>
</evidence>
<dbReference type="Gene3D" id="3.40.50.300">
    <property type="entry name" value="P-loop containing nucleotide triphosphate hydrolases"/>
    <property type="match status" value="1"/>
</dbReference>
<dbReference type="EC" id="3.6.3.33" evidence="6"/>
<evidence type="ECO:0000256" key="4">
    <source>
        <dbReference type="ARBA" id="ARBA00022840"/>
    </source>
</evidence>
<dbReference type="RefSeq" id="WP_102899966.1">
    <property type="nucleotide sequence ID" value="NZ_CABVJG010000003.1"/>
</dbReference>
<organism evidence="6 7">
    <name type="scientific">Pseudomonas fluorescens</name>
    <dbReference type="NCBI Taxonomy" id="294"/>
    <lineage>
        <taxon>Bacteria</taxon>
        <taxon>Pseudomonadati</taxon>
        <taxon>Pseudomonadota</taxon>
        <taxon>Gammaproteobacteria</taxon>
        <taxon>Pseudomonadales</taxon>
        <taxon>Pseudomonadaceae</taxon>
        <taxon>Pseudomonas</taxon>
    </lineage>
</organism>
<evidence type="ECO:0000256" key="3">
    <source>
        <dbReference type="ARBA" id="ARBA00022741"/>
    </source>
</evidence>
<dbReference type="GO" id="GO:0016887">
    <property type="term" value="F:ATP hydrolysis activity"/>
    <property type="evidence" value="ECO:0007669"/>
    <property type="project" value="InterPro"/>
</dbReference>
<dbReference type="AlphaFoldDB" id="A0A5E6YR85"/>
<dbReference type="Proteomes" id="UP000412311">
    <property type="component" value="Unassembled WGS sequence"/>
</dbReference>
<dbReference type="SMART" id="SM00382">
    <property type="entry name" value="AAA"/>
    <property type="match status" value="1"/>
</dbReference>
<evidence type="ECO:0000256" key="1">
    <source>
        <dbReference type="ARBA" id="ARBA00005417"/>
    </source>
</evidence>
<proteinExistence type="inferred from homology"/>
<dbReference type="Pfam" id="PF00005">
    <property type="entry name" value="ABC_tran"/>
    <property type="match status" value="1"/>
</dbReference>
<keyword evidence="3" id="KW-0547">Nucleotide-binding</keyword>
<dbReference type="PROSITE" id="PS50893">
    <property type="entry name" value="ABC_TRANSPORTER_2"/>
    <property type="match status" value="1"/>
</dbReference>
<dbReference type="InterPro" id="IPR015860">
    <property type="entry name" value="ABC_transpr_TagH-like"/>
</dbReference>
<dbReference type="PROSITE" id="PS00211">
    <property type="entry name" value="ABC_TRANSPORTER_1"/>
    <property type="match status" value="1"/>
</dbReference>
<gene>
    <name evidence="6" type="primary">btuD_1</name>
    <name evidence="6" type="ORF">PS925_01232</name>
</gene>
<dbReference type="GO" id="GO:0005524">
    <property type="term" value="F:ATP binding"/>
    <property type="evidence" value="ECO:0007669"/>
    <property type="project" value="UniProtKB-KW"/>
</dbReference>
<dbReference type="SUPFAM" id="SSF52540">
    <property type="entry name" value="P-loop containing nucleoside triphosphate hydrolases"/>
    <property type="match status" value="1"/>
</dbReference>
<protein>
    <submittedName>
        <fullName evidence="6">Vitamin B12 import ATP-binding protein BtuD</fullName>
        <ecNumber evidence="6">3.6.3.33</ecNumber>
    </submittedName>
</protein>
<dbReference type="InterPro" id="IPR027417">
    <property type="entry name" value="P-loop_NTPase"/>
</dbReference>
<dbReference type="GO" id="GO:0016020">
    <property type="term" value="C:membrane"/>
    <property type="evidence" value="ECO:0007669"/>
    <property type="project" value="InterPro"/>
</dbReference>
<dbReference type="PANTHER" id="PTHR46743">
    <property type="entry name" value="TEICHOIC ACIDS EXPORT ATP-BINDING PROTEIN TAGH"/>
    <property type="match status" value="1"/>
</dbReference>
<name>A0A5E6YR85_PSEFL</name>
<evidence type="ECO:0000313" key="6">
    <source>
        <dbReference type="EMBL" id="VVP89342.1"/>
    </source>
</evidence>
<dbReference type="CDD" id="cd10147">
    <property type="entry name" value="Wzt_C-like"/>
    <property type="match status" value="1"/>
</dbReference>
<dbReference type="PANTHER" id="PTHR46743:SF2">
    <property type="entry name" value="TEICHOIC ACIDS EXPORT ATP-BINDING PROTEIN TAGH"/>
    <property type="match status" value="1"/>
</dbReference>
<comment type="similarity">
    <text evidence="1">Belongs to the ABC transporter superfamily.</text>
</comment>
<evidence type="ECO:0000256" key="5">
    <source>
        <dbReference type="SAM" id="MobiDB-lite"/>
    </source>
</evidence>
<sequence length="446" mass="49863">MSSKDVAIHVNGLSKRFNMYEKAHDRLLQMILPSKKLHHEFWALKDINFEVARGESVGIIGKNGSGKSTLLQIICGTLTPTSGTVNVDGRIAALLELGSGFNPEFSGRENVYLNCAIHGLSRSKTDELMDDILSFADIGEFVDQPVKTYSSGMFVRLAFSVQANLKPEILIVDEALAVGDALFQKRCYERIEKLTSNGTTLLFVSHDEESVRTLTQRAIFLSNGKIESIGSSADVILDYRRNLHEQESLYLQQLTKNLSDKAAQHQKDDNKAARTESKTADRFSFGNQDAEVLDVRVLNAEGEETQVFYATQTAVIRVSFRCNVDLEHLNVSLRLRNKEGVKIYSWGTLNQDMAIAANLATGETFWTKTFTAGTESSVDFQFECSLGANLYEIQAAISQEGKPYYAEQRILHWRDEAAFFTVATKPREYHFGGVLDLRMKAIEIKG</sequence>
<dbReference type="Gene3D" id="2.70.50.60">
    <property type="entry name" value="abc- transporter (atp binding component) like domain"/>
    <property type="match status" value="1"/>
</dbReference>